<dbReference type="InterPro" id="IPR004835">
    <property type="entry name" value="Chitin_synth"/>
</dbReference>
<feature type="region of interest" description="Disordered" evidence="12">
    <location>
        <begin position="176"/>
        <end position="232"/>
    </location>
</feature>
<feature type="transmembrane region" description="Helical" evidence="11">
    <location>
        <begin position="649"/>
        <end position="676"/>
    </location>
</feature>
<evidence type="ECO:0000313" key="14">
    <source>
        <dbReference type="EMBL" id="QPH04650.1"/>
    </source>
</evidence>
<dbReference type="AlphaFoldDB" id="A0A7S9PWG4"/>
<evidence type="ECO:0000256" key="4">
    <source>
        <dbReference type="ARBA" id="ARBA00022676"/>
    </source>
</evidence>
<evidence type="ECO:0000256" key="2">
    <source>
        <dbReference type="ARBA" id="ARBA00012543"/>
    </source>
</evidence>
<feature type="transmembrane region" description="Helical" evidence="11">
    <location>
        <begin position="896"/>
        <end position="918"/>
    </location>
</feature>
<keyword evidence="15" id="KW-1185">Reference proteome</keyword>
<dbReference type="OrthoDB" id="26569at2759"/>
<keyword evidence="3 11" id="KW-1003">Cell membrane</keyword>
<comment type="catalytic activity">
    <reaction evidence="10">
        <text>[(1-&gt;4)-N-acetyl-beta-D-glucosaminyl](n) + UDP-N-acetyl-alpha-D-glucosamine = [(1-&gt;4)-N-acetyl-beta-D-glucosaminyl](n+1) + UDP + H(+)</text>
        <dbReference type="Rhea" id="RHEA:16637"/>
        <dbReference type="Rhea" id="RHEA-COMP:9593"/>
        <dbReference type="Rhea" id="RHEA-COMP:9595"/>
        <dbReference type="ChEBI" id="CHEBI:15378"/>
        <dbReference type="ChEBI" id="CHEBI:17029"/>
        <dbReference type="ChEBI" id="CHEBI:57705"/>
        <dbReference type="ChEBI" id="CHEBI:58223"/>
        <dbReference type="EC" id="2.4.1.16"/>
    </reaction>
    <physiologicalReaction direction="left-to-right" evidence="10">
        <dbReference type="Rhea" id="RHEA:16638"/>
    </physiologicalReaction>
</comment>
<dbReference type="EMBL" id="CP031388">
    <property type="protein sequence ID" value="QPH04650.1"/>
    <property type="molecule type" value="Genomic_DNA"/>
</dbReference>
<dbReference type="PANTHER" id="PTHR22914">
    <property type="entry name" value="CHITIN SYNTHASE"/>
    <property type="match status" value="1"/>
</dbReference>
<evidence type="ECO:0000256" key="7">
    <source>
        <dbReference type="ARBA" id="ARBA00022989"/>
    </source>
</evidence>
<feature type="transmembrane region" description="Helical" evidence="11">
    <location>
        <begin position="727"/>
        <end position="751"/>
    </location>
</feature>
<gene>
    <name evidence="14" type="primary">CHS2</name>
    <name evidence="14" type="ORF">C2857_001824</name>
</gene>
<dbReference type="Pfam" id="PF01644">
    <property type="entry name" value="Chitin_synth_1"/>
    <property type="match status" value="1"/>
</dbReference>
<proteinExistence type="inferred from homology"/>
<name>A0A7S9PWG4_EPIFF</name>
<keyword evidence="9" id="KW-0325">Glycoprotein</keyword>
<evidence type="ECO:0000256" key="9">
    <source>
        <dbReference type="ARBA" id="ARBA00023180"/>
    </source>
</evidence>
<protein>
    <recommendedName>
        <fullName evidence="2 11">Chitin synthase</fullName>
        <ecNumber evidence="2 11">2.4.1.16</ecNumber>
    </recommendedName>
</protein>
<feature type="domain" description="Chitin synthase N-terminal" evidence="13">
    <location>
        <begin position="235"/>
        <end position="302"/>
    </location>
</feature>
<feature type="transmembrane region" description="Helical" evidence="11">
    <location>
        <begin position="930"/>
        <end position="959"/>
    </location>
</feature>
<evidence type="ECO:0000256" key="3">
    <source>
        <dbReference type="ARBA" id="ARBA00022475"/>
    </source>
</evidence>
<dbReference type="PANTHER" id="PTHR22914:SF38">
    <property type="entry name" value="CHITIN SYNTHASE 2"/>
    <property type="match status" value="1"/>
</dbReference>
<keyword evidence="4 11" id="KW-0328">Glycosyltransferase</keyword>
<organism evidence="14 15">
    <name type="scientific">Epichloe festucae (strain Fl1)</name>
    <dbReference type="NCBI Taxonomy" id="877507"/>
    <lineage>
        <taxon>Eukaryota</taxon>
        <taxon>Fungi</taxon>
        <taxon>Dikarya</taxon>
        <taxon>Ascomycota</taxon>
        <taxon>Pezizomycotina</taxon>
        <taxon>Sordariomycetes</taxon>
        <taxon>Hypocreomycetidae</taxon>
        <taxon>Hypocreales</taxon>
        <taxon>Clavicipitaceae</taxon>
        <taxon>Epichloe</taxon>
    </lineage>
</organism>
<feature type="transmembrane region" description="Helical" evidence="11">
    <location>
        <begin position="696"/>
        <end position="715"/>
    </location>
</feature>
<dbReference type="Pfam" id="PF08407">
    <property type="entry name" value="Chitin_synth_1N"/>
    <property type="match status" value="1"/>
</dbReference>
<dbReference type="CDD" id="cd04190">
    <property type="entry name" value="Chitin_synth_C"/>
    <property type="match status" value="1"/>
</dbReference>
<keyword evidence="8 11" id="KW-0472">Membrane</keyword>
<keyword evidence="5 11" id="KW-0808">Transferase</keyword>
<feature type="transmembrane region" description="Helical" evidence="11">
    <location>
        <begin position="771"/>
        <end position="790"/>
    </location>
</feature>
<comment type="function">
    <text evidence="11">Polymerizes chitin, a structural polymer of the cell wall and septum, by transferring the sugar moiety of UDP-GlcNAc to the non-reducing end of the growing chitin polymer.</text>
</comment>
<keyword evidence="11" id="KW-0961">Cell wall biogenesis/degradation</keyword>
<evidence type="ECO:0000256" key="1">
    <source>
        <dbReference type="ARBA" id="ARBA00004651"/>
    </source>
</evidence>
<dbReference type="EC" id="2.4.1.16" evidence="2 11"/>
<dbReference type="InterPro" id="IPR013616">
    <property type="entry name" value="Chitin_synth_N"/>
</dbReference>
<dbReference type="GO" id="GO:0071555">
    <property type="term" value="P:cell wall organization"/>
    <property type="evidence" value="ECO:0007669"/>
    <property type="project" value="UniProtKB-KW"/>
</dbReference>
<feature type="compositionally biased region" description="Polar residues" evidence="12">
    <location>
        <begin position="82"/>
        <end position="91"/>
    </location>
</feature>
<evidence type="ECO:0000259" key="13">
    <source>
        <dbReference type="Pfam" id="PF08407"/>
    </source>
</evidence>
<dbReference type="Proteomes" id="UP000594364">
    <property type="component" value="Chromosome 4"/>
</dbReference>
<evidence type="ECO:0000256" key="5">
    <source>
        <dbReference type="ARBA" id="ARBA00022679"/>
    </source>
</evidence>
<keyword evidence="7 11" id="KW-1133">Transmembrane helix</keyword>
<evidence type="ECO:0000313" key="15">
    <source>
        <dbReference type="Proteomes" id="UP000594364"/>
    </source>
</evidence>
<evidence type="ECO:0000256" key="8">
    <source>
        <dbReference type="ARBA" id="ARBA00023136"/>
    </source>
</evidence>
<sequence>MDRPSTPSRPPEYSLPSYDDEHDTATGQNSASVRLLTSVEDSADESSPRATRRTYQPSVVSSHSRSVSVLDELPSMPPPDSSYITFASRESGSPHRPWTPSGRVPDLSRPPPSRGSYEPSDLNGSPRPGTPSSRYGGSPRRPLPPAPLFSNSTRTSQAFADDATLSIPLDGADDVFAPASDLSESRPLPAHHDSYTSGSQETLNEDADDYDKVEHYGPAPDGAQERRGVRAPQMSRKEVQLINGELVLECKIPTILYSFLPRRNEVEFTHMRYTAVTCDPDDFVDRGYKLRQSIGRTTRETELFICVTMYNEDEFCFTRTMHAVMKNIAHFCSRSRSRTWGENGWQKIVVCIISDGREKINPRTLDALAAMGCYQDGIAKNYVNNRAVQAHVYEYTTQVSLDSDLKFKGAEKGIVPCQLIFCLKEKNLRKLNSHRWFFNAFGRALKPNVCILLDVGTRPGGNSLYHLWKAFDTDSNVAGACGEIKAMKGKFGSNLLNPLVASQNFEYKMSNILDKPLESVFGYITVLPGALSAYRYHALQNDETGHGPLSQYFKGETLHGQHADVFTANMYLAEDRILCWELVAKRGERWVLKYVKGCTGETDVPDTVPEFISQRRRWLNGAFFAAVYSLVQFRQILSTDHTIMRKILLYIEFVYQFIQLLFTYFSLANFYLTFYFIAGGLADPVVDPFGHNIGTVLFYILRYTCVLLIATQFILSLGNRPQGSKKLYLVSMIIYSMIMLYTVFACFYIVIRQLTSKTPDLAINNNVFTNLIVSMISTAGLYFLMSFLYLDPWHLFTSAAQYFLLLPSYICTLQVYAFCNTHDVTWGTKGDNVMKTDLGGAVGKGQTVELEMPSEQLDIDSGYDEALRNLRDRLAVPVAPISEAQMQEDYYKSVRTYMVLTWMIANAVLAMAISEIYSSKGIGDNFYLRFILWSVASLAIFRAIGSTTFAVINVINIVVEGRVRMSFKLPSWMGNFSSKVSEKVSSVGSSLKS</sequence>
<accession>A0A7S9PWG4</accession>
<evidence type="ECO:0000256" key="12">
    <source>
        <dbReference type="SAM" id="MobiDB-lite"/>
    </source>
</evidence>
<reference evidence="14 15" key="1">
    <citation type="journal article" date="2018" name="PLoS Genet.">
        <title>Repeat elements organise 3D genome structure and mediate transcription in the filamentous fungus Epichloe festucae.</title>
        <authorList>
            <person name="Winter D.J."/>
            <person name="Ganley A.R.D."/>
            <person name="Young C.A."/>
            <person name="Liachko I."/>
            <person name="Schardl C.L."/>
            <person name="Dupont P.Y."/>
            <person name="Berry D."/>
            <person name="Ram A."/>
            <person name="Scott B."/>
            <person name="Cox M.P."/>
        </authorList>
    </citation>
    <scope>NUCLEOTIDE SEQUENCE [LARGE SCALE GENOMIC DNA]</scope>
    <source>
        <strain evidence="14 15">Fl1</strain>
    </source>
</reference>
<evidence type="ECO:0000256" key="10">
    <source>
        <dbReference type="ARBA" id="ARBA00049510"/>
    </source>
</evidence>
<feature type="compositionally biased region" description="Low complexity" evidence="12">
    <location>
        <begin position="58"/>
        <end position="69"/>
    </location>
</feature>
<keyword evidence="6 11" id="KW-0812">Transmembrane</keyword>
<dbReference type="GO" id="GO:0030428">
    <property type="term" value="C:cell septum"/>
    <property type="evidence" value="ECO:0007669"/>
    <property type="project" value="TreeGrafter"/>
</dbReference>
<comment type="subcellular location">
    <subcellularLocation>
        <location evidence="1 11">Cell membrane</location>
        <topology evidence="1 11">Multi-pass membrane protein</topology>
    </subcellularLocation>
</comment>
<evidence type="ECO:0000256" key="11">
    <source>
        <dbReference type="RuleBase" id="RU366040"/>
    </source>
</evidence>
<dbReference type="GO" id="GO:0006031">
    <property type="term" value="P:chitin biosynthetic process"/>
    <property type="evidence" value="ECO:0007669"/>
    <property type="project" value="UniProtKB-UniRule"/>
</dbReference>
<comment type="similarity">
    <text evidence="11">Belongs to the chitin synthase family.</text>
</comment>
<feature type="region of interest" description="Disordered" evidence="12">
    <location>
        <begin position="1"/>
        <end position="152"/>
    </location>
</feature>
<dbReference type="GO" id="GO:0004100">
    <property type="term" value="F:chitin synthase activity"/>
    <property type="evidence" value="ECO:0007669"/>
    <property type="project" value="UniProtKB-UniRule"/>
</dbReference>
<evidence type="ECO:0000256" key="6">
    <source>
        <dbReference type="ARBA" id="ARBA00022692"/>
    </source>
</evidence>
<dbReference type="GO" id="GO:0005886">
    <property type="term" value="C:plasma membrane"/>
    <property type="evidence" value="ECO:0007669"/>
    <property type="project" value="UniProtKB-SubCell"/>
</dbReference>